<dbReference type="FunFam" id="2.30.30.30:FF:000019">
    <property type="entry name" value="Tumor suppressor p53-binding protein 1"/>
    <property type="match status" value="1"/>
</dbReference>
<feature type="compositionally biased region" description="Low complexity" evidence="19">
    <location>
        <begin position="1044"/>
        <end position="1071"/>
    </location>
</feature>
<evidence type="ECO:0000256" key="5">
    <source>
        <dbReference type="ARBA" id="ARBA00022499"/>
    </source>
</evidence>
<dbReference type="CDD" id="cd17745">
    <property type="entry name" value="BRCT_p53bp1_rpt1"/>
    <property type="match status" value="1"/>
</dbReference>
<feature type="compositionally biased region" description="Basic and acidic residues" evidence="19">
    <location>
        <begin position="685"/>
        <end position="697"/>
    </location>
</feature>
<feature type="compositionally biased region" description="Polar residues" evidence="19">
    <location>
        <begin position="874"/>
        <end position="890"/>
    </location>
</feature>
<dbReference type="InterPro" id="IPR015125">
    <property type="entry name" value="53-BP1_Tudor"/>
</dbReference>
<feature type="domain" description="BRCT" evidence="20">
    <location>
        <begin position="1504"/>
        <end position="1601"/>
    </location>
</feature>
<keyword evidence="15" id="KW-0234">DNA repair</keyword>
<feature type="compositionally biased region" description="Polar residues" evidence="19">
    <location>
        <begin position="226"/>
        <end position="237"/>
    </location>
</feature>
<feature type="region of interest" description="Disordered" evidence="19">
    <location>
        <begin position="1034"/>
        <end position="1146"/>
    </location>
</feature>
<feature type="compositionally biased region" description="Basic and acidic residues" evidence="19">
    <location>
        <begin position="162"/>
        <end position="173"/>
    </location>
</feature>
<feature type="region of interest" description="Disordered" evidence="19">
    <location>
        <begin position="312"/>
        <end position="521"/>
    </location>
</feature>
<evidence type="ECO:0000256" key="10">
    <source>
        <dbReference type="ARBA" id="ARBA00022843"/>
    </source>
</evidence>
<feature type="compositionally biased region" description="Polar residues" evidence="19">
    <location>
        <begin position="174"/>
        <end position="191"/>
    </location>
</feature>
<dbReference type="GO" id="GO:0016604">
    <property type="term" value="C:nuclear body"/>
    <property type="evidence" value="ECO:0007669"/>
    <property type="project" value="UniProtKB-ARBA"/>
</dbReference>
<evidence type="ECO:0000256" key="14">
    <source>
        <dbReference type="ARBA" id="ARBA00023163"/>
    </source>
</evidence>
<keyword evidence="14" id="KW-0804">Transcription</keyword>
<keyword evidence="4" id="KW-0488">Methylation</keyword>
<feature type="compositionally biased region" description="Polar residues" evidence="19">
    <location>
        <begin position="574"/>
        <end position="595"/>
    </location>
</feature>
<dbReference type="EMBL" id="JAPTMU010000002">
    <property type="protein sequence ID" value="KAJ4947047.1"/>
    <property type="molecule type" value="Genomic_DNA"/>
</dbReference>
<evidence type="ECO:0000256" key="16">
    <source>
        <dbReference type="ARBA" id="ARBA00023242"/>
    </source>
</evidence>
<evidence type="ECO:0000256" key="13">
    <source>
        <dbReference type="ARBA" id="ARBA00023159"/>
    </source>
</evidence>
<dbReference type="GO" id="GO:0000776">
    <property type="term" value="C:kinetochore"/>
    <property type="evidence" value="ECO:0007669"/>
    <property type="project" value="UniProtKB-KW"/>
</dbReference>
<feature type="compositionally biased region" description="Polar residues" evidence="19">
    <location>
        <begin position="406"/>
        <end position="420"/>
    </location>
</feature>
<dbReference type="GO" id="GO:0006303">
    <property type="term" value="P:double-strand break repair via nonhomologous end joining"/>
    <property type="evidence" value="ECO:0007669"/>
    <property type="project" value="UniProtKB-ARBA"/>
</dbReference>
<dbReference type="Gene3D" id="3.40.50.10190">
    <property type="entry name" value="BRCT domain"/>
    <property type="match status" value="2"/>
</dbReference>
<reference evidence="21" key="1">
    <citation type="submission" date="2022-11" db="EMBL/GenBank/DDBJ databases">
        <title>Chromosome-level genome of Pogonophryne albipinna.</title>
        <authorList>
            <person name="Jo E."/>
        </authorList>
    </citation>
    <scope>NUCLEOTIDE SEQUENCE</scope>
    <source>
        <strain evidence="21">SGF0006</strain>
        <tissue evidence="21">Muscle</tissue>
    </source>
</reference>
<feature type="compositionally biased region" description="Polar residues" evidence="19">
    <location>
        <begin position="92"/>
        <end position="106"/>
    </location>
</feature>
<dbReference type="GO" id="GO:0035861">
    <property type="term" value="C:site of double-strand break"/>
    <property type="evidence" value="ECO:0007669"/>
    <property type="project" value="UniProtKB-ARBA"/>
</dbReference>
<keyword evidence="6" id="KW-0597">Phosphoprotein</keyword>
<evidence type="ECO:0000313" key="22">
    <source>
        <dbReference type="Proteomes" id="UP001219934"/>
    </source>
</evidence>
<evidence type="ECO:0000256" key="8">
    <source>
        <dbReference type="ARBA" id="ARBA00022763"/>
    </source>
</evidence>
<feature type="compositionally biased region" description="Low complexity" evidence="19">
    <location>
        <begin position="863"/>
        <end position="873"/>
    </location>
</feature>
<dbReference type="GO" id="GO:0003677">
    <property type="term" value="F:DNA binding"/>
    <property type="evidence" value="ECO:0007669"/>
    <property type="project" value="UniProtKB-KW"/>
</dbReference>
<keyword evidence="16" id="KW-0539">Nucleus</keyword>
<evidence type="ECO:0000256" key="1">
    <source>
        <dbReference type="ARBA" id="ARBA00004123"/>
    </source>
</evidence>
<keyword evidence="11" id="KW-0805">Transcription regulation</keyword>
<dbReference type="SUPFAM" id="SSF52113">
    <property type="entry name" value="BRCT domain"/>
    <property type="match status" value="2"/>
</dbReference>
<organism evidence="21 22">
    <name type="scientific">Pogonophryne albipinna</name>
    <dbReference type="NCBI Taxonomy" id="1090488"/>
    <lineage>
        <taxon>Eukaryota</taxon>
        <taxon>Metazoa</taxon>
        <taxon>Chordata</taxon>
        <taxon>Craniata</taxon>
        <taxon>Vertebrata</taxon>
        <taxon>Euteleostomi</taxon>
        <taxon>Actinopterygii</taxon>
        <taxon>Neopterygii</taxon>
        <taxon>Teleostei</taxon>
        <taxon>Neoteleostei</taxon>
        <taxon>Acanthomorphata</taxon>
        <taxon>Eupercaria</taxon>
        <taxon>Perciformes</taxon>
        <taxon>Notothenioidei</taxon>
        <taxon>Pogonophryne</taxon>
    </lineage>
</organism>
<evidence type="ECO:0000256" key="12">
    <source>
        <dbReference type="ARBA" id="ARBA00023125"/>
    </source>
</evidence>
<keyword evidence="8" id="KW-0227">DNA damage</keyword>
<dbReference type="GO" id="GO:0045830">
    <property type="term" value="P:positive regulation of isotype switching"/>
    <property type="evidence" value="ECO:0007669"/>
    <property type="project" value="UniProtKB-ARBA"/>
</dbReference>
<keyword evidence="9" id="KW-0995">Kinetochore</keyword>
<protein>
    <recommendedName>
        <fullName evidence="18">TP53-binding protein 1</fullName>
    </recommendedName>
</protein>
<evidence type="ECO:0000256" key="7">
    <source>
        <dbReference type="ARBA" id="ARBA00022737"/>
    </source>
</evidence>
<keyword evidence="10" id="KW-0832">Ubl conjugation</keyword>
<dbReference type="FunFam" id="2.30.30.140:FF:000021">
    <property type="entry name" value="Tumor suppressor p53-binding protein 1"/>
    <property type="match status" value="1"/>
</dbReference>
<keyword evidence="12" id="KW-0238">DNA-binding</keyword>
<keyword evidence="22" id="KW-1185">Reference proteome</keyword>
<comment type="caution">
    <text evidence="21">The sequence shown here is derived from an EMBL/GenBank/DDBJ whole genome shotgun (WGS) entry which is preliminary data.</text>
</comment>
<feature type="compositionally biased region" description="Low complexity" evidence="19">
    <location>
        <begin position="69"/>
        <end position="89"/>
    </location>
</feature>
<evidence type="ECO:0000313" key="21">
    <source>
        <dbReference type="EMBL" id="KAJ4947047.1"/>
    </source>
</evidence>
<evidence type="ECO:0000259" key="20">
    <source>
        <dbReference type="PROSITE" id="PS50172"/>
    </source>
</evidence>
<feature type="region of interest" description="Disordered" evidence="19">
    <location>
        <begin position="226"/>
        <end position="265"/>
    </location>
</feature>
<feature type="compositionally biased region" description="Low complexity" evidence="19">
    <location>
        <begin position="617"/>
        <end position="632"/>
    </location>
</feature>
<sequence>MDPSGSELDSSLPQPENPCLIVEDSQPDSVALEDDPESSYRALLARRLSSLQPTARSPVLELISSPLGSRCSQTDSQSESSQSNNQAESGIQIASNPSSAFQEESQVLNVCPPNKKKCALEYTDMESGADSTTHCIQPEEGASQFGFLELSQSQDLRGEVVNRQVEDDRERRNTSAAEQNISSRSSQSQDNKAARSEVSSSWSESSGQSGRQRGIEALLHSEVLQTSDEQEIPSSQEDMFDPDKTGGAVDSTVSEPEQQGHPTATPAQTLRLLHLSGQGTLVQETLSQSSVDFVAATQDNFSQNLLIVPTADEPMDTSLPPEDRAEPMETEAASKPHPSASTPVSQNSPGFVLERTLSLPSQPEFSHDVFVPTQSQSQQQSDKKKASLPHQTQSQPLESAPFTLPLQLSVNTQISSQAQKNSEHIEEDSQATQIEELKEPPGDSDSQQRRESNGMSSQSQTATSSKASPSAESPKHRAACAKNEPSSQLQKSEVHKKTATSLNVQNVNVKDSKSDVVSCSQPKVDLSDVTVNSCVQETPPADPTPCSLPSQSMISQTVDVVKGSVDSRKAGAKANSQPLKSLSQQSVAAGNSQTVKDVMGESNKWEEEEEVMEGEGESTLGGEASGLGLALSQNSERDSQPLQAKTSSSQPTRGKVSCSTNGHESQTQGKKLLPAPDRLSQTERAGPEAEGHKDKSLSDSSGEMSFHFTLPKEGELIGPVVGATPPLIGQLKQTLRHSTPIEITSFSQKSGAVGDVSADGAMAASDIVSGESGDDTMEKGDGKLSLRMKLVTPVEEGSSERFSLQKPALSEEDGPVVKVTTVAKAVTSPSVFSRVRQVHRQQDAREESQGGGNRTPVRGDLFSSPQRSSQASSLGCNSLPNSQSEPSQQDVLAASQETRKAPAERSANRLGPHQAAEPPTPNRTEARQRAPSDSTVTSSPSNKIRQRTVSQQTTEAPGLRSPANRGEPESPSFRRTTAPAHRRHMRTIQEVRTTVTRIITDVYYEDGKEVDRKVTEESEEPVVDCQVLDGDISPCRTGGSSMTSGDLGDISSLSSKASSLQHSSGGTSSSGFTRPDFLMPPSRGATSFRGGAVGSPQRLGAHGQAHSSSEEEPYTRMLPPRLPASPADPELHSRSDSLRSSPEEAHSAGSSFVGLRVVAKWSSNGYFYSGLIIKDSGEGSFRLRFDDGYECEVAGRDILLCDPIPLETEVTALLEDEYFSIGIVRGHKTEGPDLFYSVEKDGQRQWHNRTSVILSLEQGNKLREQHSLGPYEPSTPLTKASDISLDNLVEGKRRRRAGCEDHSTPNRSPRTPGPSGKRKLMTSEGIRSAAKRGRRGAGARAAQRVGVCNTSGSGTDLPGQAGDVADTHGPLPKNTTLFMGFAFMLTASSEIDRLTNKSASDNEDDYVETGSYNKAYTESQLQAGGGFVLPDFNEEQCKAAYQSLLIADQHCRTRKYLLCLASGVPSVSHIWVRDCCKENKLLNYRNYLLPAGAGPDEAVVEWHPRCSPFKALRVLLVFEKPVELWAQLITMGGGSSVRHFQTDKDGSDIPAGKYDLVVTDSACPPLVEKNVTSQEVPLVSPEWIIQSVIRGERMGFHSKPQYRHDYSSSS</sequence>
<feature type="compositionally biased region" description="Polar residues" evidence="19">
    <location>
        <begin position="339"/>
        <end position="349"/>
    </location>
</feature>
<evidence type="ECO:0000256" key="11">
    <source>
        <dbReference type="ARBA" id="ARBA00023015"/>
    </source>
</evidence>
<proteinExistence type="predicted"/>
<feature type="compositionally biased region" description="Basic and acidic residues" evidence="19">
    <location>
        <begin position="897"/>
        <end position="907"/>
    </location>
</feature>
<evidence type="ECO:0000256" key="4">
    <source>
        <dbReference type="ARBA" id="ARBA00022481"/>
    </source>
</evidence>
<keyword evidence="5" id="KW-1017">Isopeptide bond</keyword>
<dbReference type="GO" id="GO:0000077">
    <property type="term" value="P:DNA damage checkpoint signaling"/>
    <property type="evidence" value="ECO:0007669"/>
    <property type="project" value="TreeGrafter"/>
</dbReference>
<dbReference type="InterPro" id="IPR014722">
    <property type="entry name" value="Rib_uL2_dom2"/>
</dbReference>
<evidence type="ECO:0000256" key="9">
    <source>
        <dbReference type="ARBA" id="ARBA00022838"/>
    </source>
</evidence>
<dbReference type="InterPro" id="IPR047250">
    <property type="entry name" value="BRCT_p53bp1-like_rpt2"/>
</dbReference>
<dbReference type="Proteomes" id="UP001219934">
    <property type="component" value="Unassembled WGS sequence"/>
</dbReference>
<evidence type="ECO:0000256" key="6">
    <source>
        <dbReference type="ARBA" id="ARBA00022553"/>
    </source>
</evidence>
<evidence type="ECO:0000256" key="17">
    <source>
        <dbReference type="ARBA" id="ARBA00023328"/>
    </source>
</evidence>
<evidence type="ECO:0000256" key="2">
    <source>
        <dbReference type="ARBA" id="ARBA00004629"/>
    </source>
</evidence>
<feature type="compositionally biased region" description="Low complexity" evidence="19">
    <location>
        <begin position="456"/>
        <end position="472"/>
    </location>
</feature>
<keyword evidence="13" id="KW-0010">Activator</keyword>
<dbReference type="FunFam" id="3.40.50.10190:FF:000003">
    <property type="entry name" value="Tumor suppressor p53-binding protein 1"/>
    <property type="match status" value="1"/>
</dbReference>
<dbReference type="GO" id="GO:2000042">
    <property type="term" value="P:negative regulation of double-strand break repair via homologous recombination"/>
    <property type="evidence" value="ECO:0007669"/>
    <property type="project" value="UniProtKB-ARBA"/>
</dbReference>
<feature type="compositionally biased region" description="Polar residues" evidence="19">
    <location>
        <begin position="931"/>
        <end position="955"/>
    </location>
</feature>
<dbReference type="Pfam" id="PF18428">
    <property type="entry name" value="BRCT_3"/>
    <property type="match status" value="1"/>
</dbReference>
<dbReference type="CDD" id="cd17724">
    <property type="entry name" value="BRCT_p53bp1_rpt2"/>
    <property type="match status" value="1"/>
</dbReference>
<feature type="compositionally biased region" description="Basic and acidic residues" evidence="19">
    <location>
        <begin position="435"/>
        <end position="452"/>
    </location>
</feature>
<dbReference type="InterPro" id="IPR036420">
    <property type="entry name" value="BRCT_dom_sf"/>
</dbReference>
<feature type="region of interest" description="Disordered" evidence="19">
    <location>
        <begin position="833"/>
        <end position="986"/>
    </location>
</feature>
<feature type="region of interest" description="Disordered" evidence="19">
    <location>
        <begin position="1294"/>
        <end position="1354"/>
    </location>
</feature>
<feature type="region of interest" description="Disordered" evidence="19">
    <location>
        <begin position="162"/>
        <end position="212"/>
    </location>
</feature>
<evidence type="ECO:0000256" key="19">
    <source>
        <dbReference type="SAM" id="MobiDB-lite"/>
    </source>
</evidence>
<dbReference type="GO" id="GO:0045944">
    <property type="term" value="P:positive regulation of transcription by RNA polymerase II"/>
    <property type="evidence" value="ECO:0007669"/>
    <property type="project" value="TreeGrafter"/>
</dbReference>
<gene>
    <name evidence="21" type="ORF">JOQ06_009089</name>
</gene>
<feature type="domain" description="BRCT" evidence="20">
    <location>
        <begin position="1373"/>
        <end position="1489"/>
    </location>
</feature>
<dbReference type="SUPFAM" id="SSF63748">
    <property type="entry name" value="Tudor/PWWP/MBT"/>
    <property type="match status" value="2"/>
</dbReference>
<feature type="region of interest" description="Disordered" evidence="19">
    <location>
        <begin position="1"/>
        <end position="37"/>
    </location>
</feature>
<feature type="compositionally biased region" description="Polar residues" evidence="19">
    <location>
        <begin position="640"/>
        <end position="669"/>
    </location>
</feature>
<dbReference type="InterPro" id="IPR001357">
    <property type="entry name" value="BRCT_dom"/>
</dbReference>
<dbReference type="FunFam" id="3.40.50.10190:FF:000005">
    <property type="entry name" value="Tumor suppressor p53-binding protein 1"/>
    <property type="match status" value="1"/>
</dbReference>
<name>A0AAD6BLI1_9TELE</name>
<comment type="subcellular location">
    <subcellularLocation>
        <location evidence="2">Chromosome</location>
        <location evidence="2">Centromere</location>
        <location evidence="2">Kinetochore</location>
    </subcellularLocation>
    <subcellularLocation>
        <location evidence="1">Nucleus</location>
    </subcellularLocation>
</comment>
<feature type="region of interest" description="Disordered" evidence="19">
    <location>
        <begin position="565"/>
        <end position="705"/>
    </location>
</feature>
<feature type="compositionally biased region" description="Basic and acidic residues" evidence="19">
    <location>
        <begin position="1129"/>
        <end position="1146"/>
    </location>
</feature>
<dbReference type="Gene3D" id="2.30.30.140">
    <property type="match status" value="1"/>
</dbReference>
<dbReference type="InterPro" id="IPR047249">
    <property type="entry name" value="BRCT_p53bp1-like_rpt1"/>
</dbReference>
<dbReference type="CDD" id="cd20383">
    <property type="entry name" value="Tudor_53BP1"/>
    <property type="match status" value="1"/>
</dbReference>
<feature type="compositionally biased region" description="Low complexity" evidence="19">
    <location>
        <begin position="196"/>
        <end position="212"/>
    </location>
</feature>
<keyword evidence="7" id="KW-0677">Repeat</keyword>
<dbReference type="PROSITE" id="PS50172">
    <property type="entry name" value="BRCT"/>
    <property type="match status" value="2"/>
</dbReference>
<feature type="compositionally biased region" description="Acidic residues" evidence="19">
    <location>
        <begin position="606"/>
        <end position="616"/>
    </location>
</feature>
<keyword evidence="3" id="KW-0158">Chromosome</keyword>
<dbReference type="InterPro" id="IPR047252">
    <property type="entry name" value="TP53BP1-like"/>
</dbReference>
<dbReference type="Pfam" id="PF09038">
    <property type="entry name" value="53-BP1_Tudor"/>
    <property type="match status" value="1"/>
</dbReference>
<evidence type="ECO:0000256" key="15">
    <source>
        <dbReference type="ARBA" id="ARBA00023204"/>
    </source>
</evidence>
<accession>A0AAD6BLI1</accession>
<feature type="region of interest" description="Disordered" evidence="19">
    <location>
        <begin position="65"/>
        <end position="106"/>
    </location>
</feature>
<dbReference type="GO" id="GO:0140005">
    <property type="term" value="F:histone H4K20me2 reader activity"/>
    <property type="evidence" value="ECO:0007669"/>
    <property type="project" value="UniProtKB-ARBA"/>
</dbReference>
<keyword evidence="17" id="KW-0137">Centromere</keyword>
<evidence type="ECO:0000256" key="18">
    <source>
        <dbReference type="ARBA" id="ARBA00073180"/>
    </source>
</evidence>
<feature type="compositionally biased region" description="Polar residues" evidence="19">
    <location>
        <begin position="251"/>
        <end position="265"/>
    </location>
</feature>
<dbReference type="PANTHER" id="PTHR15321:SF3">
    <property type="entry name" value="TP53-BINDING PROTEIN 1"/>
    <property type="match status" value="1"/>
</dbReference>
<evidence type="ECO:0000256" key="3">
    <source>
        <dbReference type="ARBA" id="ARBA00022454"/>
    </source>
</evidence>
<dbReference type="PANTHER" id="PTHR15321">
    <property type="entry name" value="TUMOR SUPPRESSOR P53-BINDING PROTEIN 1"/>
    <property type="match status" value="1"/>
</dbReference>
<dbReference type="GO" id="GO:0042393">
    <property type="term" value="F:histone binding"/>
    <property type="evidence" value="ECO:0007669"/>
    <property type="project" value="TreeGrafter"/>
</dbReference>
<dbReference type="Gene3D" id="2.30.30.30">
    <property type="match status" value="1"/>
</dbReference>